<feature type="domain" description="Peptidase M20 dimerisation" evidence="7">
    <location>
        <begin position="199"/>
        <end position="299"/>
    </location>
</feature>
<sequence length="381" mass="41441">MRLLTLSPLLFLVKAVHSFDSQTPVIDESTPGSLSLLELHKSLVEIESITGNEHDAGAFLISYLKKQNLTVEIQDVSFVESSVPGQKRQNVLAYIGDKRKTRTLLTSHIDTVPPFWPYERRGDEIWGRGSVDAKGSIAAQITAYQDLILAGKIHEGDVALLFVVGEETLGAGMEQANELGLSWETVIFGEPTELKLAAGHKGIISVHLTAKGKAGHSGYPSLGRNANSMLIPALYELGRMELPWSEKYGNTTLNIGRVDGGVAANVIAEDAIAKIAIRIAAGTPEEIQKLVLDVVEKTGQDLEVNFTQGYGPVHCDSDVEGFDTITVNYGTDVPNLDGDHKRYLYGPGDILVAHSDHEHLKISDLEEAVRGYKKLIEHSLA</sequence>
<evidence type="ECO:0000313" key="9">
    <source>
        <dbReference type="Proteomes" id="UP000326757"/>
    </source>
</evidence>
<comment type="cofactor">
    <cofactor evidence="1">
        <name>Zn(2+)</name>
        <dbReference type="ChEBI" id="CHEBI:29105"/>
    </cofactor>
</comment>
<gene>
    <name evidence="8" type="ORF">EYC80_006171</name>
</gene>
<dbReference type="InterPro" id="IPR001261">
    <property type="entry name" value="ArgE/DapE_CS"/>
</dbReference>
<dbReference type="OrthoDB" id="3064516at2759"/>
<proteinExistence type="inferred from homology"/>
<dbReference type="GO" id="GO:0046872">
    <property type="term" value="F:metal ion binding"/>
    <property type="evidence" value="ECO:0007669"/>
    <property type="project" value="UniProtKB-KW"/>
</dbReference>
<dbReference type="PROSITE" id="PS00759">
    <property type="entry name" value="ARGE_DAPE_CPG2_2"/>
    <property type="match status" value="1"/>
</dbReference>
<dbReference type="InterPro" id="IPR011650">
    <property type="entry name" value="Peptidase_M20_dimer"/>
</dbReference>
<reference evidence="8 9" key="1">
    <citation type="submission" date="2019-06" db="EMBL/GenBank/DDBJ databases">
        <title>Genome Sequence of the Brown Rot Fungal Pathogen Monilinia laxa.</title>
        <authorList>
            <person name="De Miccolis Angelini R.M."/>
            <person name="Landi L."/>
            <person name="Abate D."/>
            <person name="Pollastro S."/>
            <person name="Romanazzi G."/>
            <person name="Faretra F."/>
        </authorList>
    </citation>
    <scope>NUCLEOTIDE SEQUENCE [LARGE SCALE GENOMIC DNA]</scope>
    <source>
        <strain evidence="8 9">Mlax316</strain>
    </source>
</reference>
<keyword evidence="5" id="KW-0862">Zinc</keyword>
<comment type="caution">
    <text evidence="8">The sequence shown here is derived from an EMBL/GenBank/DDBJ whole genome shotgun (WGS) entry which is preliminary data.</text>
</comment>
<protein>
    <recommendedName>
        <fullName evidence="7">Peptidase M20 dimerisation domain-containing protein</fullName>
    </recommendedName>
</protein>
<comment type="similarity">
    <text evidence="2">Belongs to the peptidase M20A family.</text>
</comment>
<dbReference type="GO" id="GO:0016787">
    <property type="term" value="F:hydrolase activity"/>
    <property type="evidence" value="ECO:0007669"/>
    <property type="project" value="UniProtKB-KW"/>
</dbReference>
<evidence type="ECO:0000256" key="2">
    <source>
        <dbReference type="ARBA" id="ARBA00006247"/>
    </source>
</evidence>
<evidence type="ECO:0000256" key="6">
    <source>
        <dbReference type="SAM" id="SignalP"/>
    </source>
</evidence>
<dbReference type="Gene3D" id="3.40.630.10">
    <property type="entry name" value="Zn peptidases"/>
    <property type="match status" value="1"/>
</dbReference>
<dbReference type="SUPFAM" id="SSF53187">
    <property type="entry name" value="Zn-dependent exopeptidases"/>
    <property type="match status" value="1"/>
</dbReference>
<dbReference type="AlphaFoldDB" id="A0A5N6KHW7"/>
<feature type="chain" id="PRO_5024883673" description="Peptidase M20 dimerisation domain-containing protein" evidence="6">
    <location>
        <begin position="19"/>
        <end position="381"/>
    </location>
</feature>
<evidence type="ECO:0000259" key="7">
    <source>
        <dbReference type="Pfam" id="PF07687"/>
    </source>
</evidence>
<dbReference type="Proteomes" id="UP000326757">
    <property type="component" value="Unassembled WGS sequence"/>
</dbReference>
<dbReference type="SUPFAM" id="SSF55031">
    <property type="entry name" value="Bacterial exopeptidase dimerisation domain"/>
    <property type="match status" value="1"/>
</dbReference>
<dbReference type="InterPro" id="IPR036264">
    <property type="entry name" value="Bact_exopeptidase_dim_dom"/>
</dbReference>
<evidence type="ECO:0000256" key="3">
    <source>
        <dbReference type="ARBA" id="ARBA00022723"/>
    </source>
</evidence>
<dbReference type="InterPro" id="IPR050072">
    <property type="entry name" value="Peptidase_M20A"/>
</dbReference>
<accession>A0A5N6KHW7</accession>
<evidence type="ECO:0000256" key="5">
    <source>
        <dbReference type="ARBA" id="ARBA00022833"/>
    </source>
</evidence>
<keyword evidence="4" id="KW-0378">Hydrolase</keyword>
<evidence type="ECO:0000256" key="4">
    <source>
        <dbReference type="ARBA" id="ARBA00022801"/>
    </source>
</evidence>
<dbReference type="PANTHER" id="PTHR43808">
    <property type="entry name" value="ACETYLORNITHINE DEACETYLASE"/>
    <property type="match status" value="1"/>
</dbReference>
<dbReference type="Pfam" id="PF01546">
    <property type="entry name" value="Peptidase_M20"/>
    <property type="match status" value="1"/>
</dbReference>
<dbReference type="Pfam" id="PF07687">
    <property type="entry name" value="M20_dimer"/>
    <property type="match status" value="1"/>
</dbReference>
<evidence type="ECO:0000256" key="1">
    <source>
        <dbReference type="ARBA" id="ARBA00001947"/>
    </source>
</evidence>
<dbReference type="PANTHER" id="PTHR43808:SF8">
    <property type="entry name" value="PEPTIDASE M20 DIMERISATION DOMAIN-CONTAINING PROTEIN"/>
    <property type="match status" value="1"/>
</dbReference>
<keyword evidence="6" id="KW-0732">Signal</keyword>
<dbReference type="CDD" id="cd05652">
    <property type="entry name" value="M20_ArgE_DapE-like_fungal"/>
    <property type="match status" value="1"/>
</dbReference>
<keyword evidence="9" id="KW-1185">Reference proteome</keyword>
<dbReference type="InterPro" id="IPR002933">
    <property type="entry name" value="Peptidase_M20"/>
</dbReference>
<organism evidence="8 9">
    <name type="scientific">Monilinia laxa</name>
    <name type="common">Brown rot fungus</name>
    <name type="synonym">Sclerotinia laxa</name>
    <dbReference type="NCBI Taxonomy" id="61186"/>
    <lineage>
        <taxon>Eukaryota</taxon>
        <taxon>Fungi</taxon>
        <taxon>Dikarya</taxon>
        <taxon>Ascomycota</taxon>
        <taxon>Pezizomycotina</taxon>
        <taxon>Leotiomycetes</taxon>
        <taxon>Helotiales</taxon>
        <taxon>Sclerotiniaceae</taxon>
        <taxon>Monilinia</taxon>
    </lineage>
</organism>
<dbReference type="EMBL" id="VIGI01000003">
    <property type="protein sequence ID" value="KAB8302829.1"/>
    <property type="molecule type" value="Genomic_DNA"/>
</dbReference>
<dbReference type="Gene3D" id="3.30.70.360">
    <property type="match status" value="1"/>
</dbReference>
<keyword evidence="3" id="KW-0479">Metal-binding</keyword>
<feature type="signal peptide" evidence="6">
    <location>
        <begin position="1"/>
        <end position="18"/>
    </location>
</feature>
<evidence type="ECO:0000313" key="8">
    <source>
        <dbReference type="EMBL" id="KAB8302829.1"/>
    </source>
</evidence>
<name>A0A5N6KHW7_MONLA</name>